<keyword evidence="4" id="KW-1185">Reference proteome</keyword>
<feature type="transmembrane region" description="Helical" evidence="1">
    <location>
        <begin position="30"/>
        <end position="50"/>
    </location>
</feature>
<feature type="transmembrane region" description="Helical" evidence="1">
    <location>
        <begin position="105"/>
        <end position="132"/>
    </location>
</feature>
<protein>
    <recommendedName>
        <fullName evidence="2">DUF6534 domain-containing protein</fullName>
    </recommendedName>
</protein>
<name>A0A8E2B0M5_9APHY</name>
<dbReference type="Proteomes" id="UP000250043">
    <property type="component" value="Unassembled WGS sequence"/>
</dbReference>
<accession>A0A8E2B0M5</accession>
<feature type="domain" description="DUF6534" evidence="2">
    <location>
        <begin position="78"/>
        <end position="163"/>
    </location>
</feature>
<dbReference type="Pfam" id="PF20152">
    <property type="entry name" value="DUF6534"/>
    <property type="match status" value="1"/>
</dbReference>
<organism evidence="3 4">
    <name type="scientific">Obba rivulosa</name>
    <dbReference type="NCBI Taxonomy" id="1052685"/>
    <lineage>
        <taxon>Eukaryota</taxon>
        <taxon>Fungi</taxon>
        <taxon>Dikarya</taxon>
        <taxon>Basidiomycota</taxon>
        <taxon>Agaricomycotina</taxon>
        <taxon>Agaricomycetes</taxon>
        <taxon>Polyporales</taxon>
        <taxon>Gelatoporiaceae</taxon>
        <taxon>Obba</taxon>
    </lineage>
</organism>
<reference evidence="3 4" key="1">
    <citation type="submission" date="2016-07" db="EMBL/GenBank/DDBJ databases">
        <title>Draft genome of the white-rot fungus Obba rivulosa 3A-2.</title>
        <authorList>
            <consortium name="DOE Joint Genome Institute"/>
            <person name="Miettinen O."/>
            <person name="Riley R."/>
            <person name="Acob R."/>
            <person name="Barry K."/>
            <person name="Cullen D."/>
            <person name="De Vries R."/>
            <person name="Hainaut M."/>
            <person name="Hatakka A."/>
            <person name="Henrissat B."/>
            <person name="Hilden K."/>
            <person name="Kuo R."/>
            <person name="Labutti K."/>
            <person name="Lipzen A."/>
            <person name="Makela M.R."/>
            <person name="Sandor L."/>
            <person name="Spatafora J.W."/>
            <person name="Grigoriev I.V."/>
            <person name="Hibbett D.S."/>
        </authorList>
    </citation>
    <scope>NUCLEOTIDE SEQUENCE [LARGE SCALE GENOMIC DNA]</scope>
    <source>
        <strain evidence="3 4">3A-2</strain>
    </source>
</reference>
<gene>
    <name evidence="3" type="ORF">OBBRIDRAFT_628710</name>
</gene>
<feature type="transmembrane region" description="Helical" evidence="1">
    <location>
        <begin position="138"/>
        <end position="156"/>
    </location>
</feature>
<dbReference type="AlphaFoldDB" id="A0A8E2B0M5"/>
<keyword evidence="1" id="KW-1133">Transmembrane helix</keyword>
<proteinExistence type="predicted"/>
<dbReference type="EMBL" id="KV722413">
    <property type="protein sequence ID" value="OCH90037.1"/>
    <property type="molecule type" value="Genomic_DNA"/>
</dbReference>
<keyword evidence="1" id="KW-0812">Transmembrane</keyword>
<dbReference type="PANTHER" id="PTHR40465">
    <property type="entry name" value="CHROMOSOME 1, WHOLE GENOME SHOTGUN SEQUENCE"/>
    <property type="match status" value="1"/>
</dbReference>
<dbReference type="InterPro" id="IPR045339">
    <property type="entry name" value="DUF6534"/>
</dbReference>
<sequence length="225" mass="25111">MVTIIVTSTNDTIVRTLFCHKLWKFSEKNYYVTIPIMLAASTSLIGGIIFTIKAVPLEKFTAFSAITCWLYLGFVSGAVADILLASSLVTLLWKHRTGFPRTDSLVRVLIIYTINSGVLTSVCEVMCIVTFSIFPGTFWYYALYMVLPKLHVNSLLASYNARHDMREVAFAPEDLISVPLANTAYSPTLESDKFRSNKKLPGIEVRMVTETKSGTQYTSNATVFC</sequence>
<dbReference type="PANTHER" id="PTHR40465:SF1">
    <property type="entry name" value="DUF6534 DOMAIN-CONTAINING PROTEIN"/>
    <property type="match status" value="1"/>
</dbReference>
<evidence type="ECO:0000313" key="4">
    <source>
        <dbReference type="Proteomes" id="UP000250043"/>
    </source>
</evidence>
<evidence type="ECO:0000256" key="1">
    <source>
        <dbReference type="SAM" id="Phobius"/>
    </source>
</evidence>
<keyword evidence="1" id="KW-0472">Membrane</keyword>
<evidence type="ECO:0000313" key="3">
    <source>
        <dbReference type="EMBL" id="OCH90037.1"/>
    </source>
</evidence>
<evidence type="ECO:0000259" key="2">
    <source>
        <dbReference type="Pfam" id="PF20152"/>
    </source>
</evidence>
<dbReference type="OrthoDB" id="2802159at2759"/>
<feature type="transmembrane region" description="Helical" evidence="1">
    <location>
        <begin position="70"/>
        <end position="93"/>
    </location>
</feature>